<proteinExistence type="predicted"/>
<feature type="transmembrane region" description="Helical" evidence="1">
    <location>
        <begin position="36"/>
        <end position="57"/>
    </location>
</feature>
<evidence type="ECO:0000256" key="1">
    <source>
        <dbReference type="SAM" id="Phobius"/>
    </source>
</evidence>
<feature type="transmembrane region" description="Helical" evidence="1">
    <location>
        <begin position="306"/>
        <end position="326"/>
    </location>
</feature>
<reference evidence="2" key="1">
    <citation type="submission" date="2018-07" db="EMBL/GenBank/DDBJ databases">
        <authorList>
            <person name="Quirk P.G."/>
            <person name="Krulwich T.A."/>
        </authorList>
    </citation>
    <scope>NUCLEOTIDE SEQUENCE</scope>
    <source>
        <strain evidence="2">Anand</strain>
    </source>
</reference>
<organism evidence="2">
    <name type="scientific">Theileria annulata</name>
    <dbReference type="NCBI Taxonomy" id="5874"/>
    <lineage>
        <taxon>Eukaryota</taxon>
        <taxon>Sar</taxon>
        <taxon>Alveolata</taxon>
        <taxon>Apicomplexa</taxon>
        <taxon>Aconoidasida</taxon>
        <taxon>Piroplasmida</taxon>
        <taxon>Theileriidae</taxon>
        <taxon>Theileria</taxon>
    </lineage>
</organism>
<accession>A0A3B0N2T5</accession>
<dbReference type="EMBL" id="UIVS01000004">
    <property type="protein sequence ID" value="SVP94770.1"/>
    <property type="molecule type" value="Genomic_DNA"/>
</dbReference>
<feature type="transmembrane region" description="Helical" evidence="1">
    <location>
        <begin position="445"/>
        <end position="467"/>
    </location>
</feature>
<feature type="transmembrane region" description="Helical" evidence="1">
    <location>
        <begin position="106"/>
        <end position="130"/>
    </location>
</feature>
<name>A0A3B0N2T5_THEAN</name>
<evidence type="ECO:0000313" key="3">
    <source>
        <dbReference type="EMBL" id="SVP94770.1"/>
    </source>
</evidence>
<keyword evidence="1" id="KW-1133">Transmembrane helix</keyword>
<feature type="transmembrane region" description="Helical" evidence="1">
    <location>
        <begin position="179"/>
        <end position="200"/>
    </location>
</feature>
<feature type="transmembrane region" description="Helical" evidence="1">
    <location>
        <begin position="142"/>
        <end position="167"/>
    </location>
</feature>
<dbReference type="VEuPathDB" id="PiroplasmaDB:TA07120"/>
<feature type="transmembrane region" description="Helical" evidence="1">
    <location>
        <begin position="277"/>
        <end position="299"/>
    </location>
</feature>
<feature type="transmembrane region" description="Helical" evidence="1">
    <location>
        <begin position="78"/>
        <end position="100"/>
    </location>
</feature>
<protein>
    <submittedName>
        <fullName evidence="2">Transporter, putative</fullName>
    </submittedName>
</protein>
<dbReference type="EMBL" id="UIVT01000004">
    <property type="protein sequence ID" value="SVP94130.1"/>
    <property type="molecule type" value="Genomic_DNA"/>
</dbReference>
<feature type="transmembrane region" description="Helical" evidence="1">
    <location>
        <begin position="356"/>
        <end position="380"/>
    </location>
</feature>
<feature type="transmembrane region" description="Helical" evidence="1">
    <location>
        <begin position="221"/>
        <end position="241"/>
    </location>
</feature>
<dbReference type="AlphaFoldDB" id="A0A3B0N2T5"/>
<sequence length="477" mass="54499">MENSKEMEILNEIETNNEMEILNEIETNNKIETNNEILTCFIWFCLGFLATFGYKIHEKSAKIFVMIFTLSGDQNTNFGLIFEIILISLYFSGILIAFLLFPVSIFWLQIFLNITCFMFLLMILPSAMLVKLTPESAETVRLIFYILNGFCSFGIGVITMTGASLITDGFVGGKTSLKLLFYLLSYPVAEFASDLANNFFYSFYHGYLNGFGKRLAKFMSYELAIILLIYLVTSFLIYSFGNYKDPNHKIWMKSNVTNKTNIFKKALKVFIRQPKSIFLLLISNITYGVFQIYSMLYLVNVVDGQFAYLTMLSMTVSVFDFIGRLISGLVRIRMEKRLCPDDSEPKTEVCYLSPMLIIWLLVISQIIILLVTCYSLAIDLPGTLGSFFSHNIALLMSCFFGLVRGLVGSIVYYRASNVKVNNILEVIIDDVLTSDDVNLVKCFGIGFYVIIEAVTLVLIKITNIYFIRLVQRQMQRH</sequence>
<keyword evidence="1" id="KW-0812">Transmembrane</keyword>
<evidence type="ECO:0000313" key="2">
    <source>
        <dbReference type="EMBL" id="SVP94130.1"/>
    </source>
</evidence>
<keyword evidence="1" id="KW-0472">Membrane</keyword>
<gene>
    <name evidence="2" type="ORF">TAT_000313100</name>
    <name evidence="3" type="ORF">TAV_000313000</name>
</gene>